<keyword evidence="1" id="KW-0472">Membrane</keyword>
<proteinExistence type="predicted"/>
<accession>A0A2G4YMD1</accession>
<dbReference type="InParanoid" id="A0A2G4YMD1"/>
<reference evidence="2 3" key="1">
    <citation type="submission" date="2017-10" db="EMBL/GenBank/DDBJ databases">
        <title>Frigbacter circumglobatus gen. nov. sp. nov., isolated from sediment cultured in situ.</title>
        <authorList>
            <person name="Zhao Z."/>
        </authorList>
    </citation>
    <scope>NUCLEOTIDE SEQUENCE [LARGE SCALE GENOMIC DNA]</scope>
    <source>
        <strain evidence="2 3">ZYL</strain>
    </source>
</reference>
<sequence>MSRVFVISVAIFIFCVIPSRAGVVLPYEQGFDVGDFRVFSLAELNVRAGLGSPQPGETFYVDSSPGALLGADAIVIATGTNNAGVNDNPSGMDNAYRTPDGAGSSFDTTVVVDPTDGPASGDLASTWDAEVSALRTHLGPDGQFVVYFNMNDTGNDDLDGIDMLIWAEFTLSGVAVPDKVFTLYDIFSDGGFDEWVYAYGTICASPTEYFHAGPCVGGEPAGAQDINQNLGANAAAFAAFNQELNDLILDSNSGYTLLNIEAKMSRINNGYEQAFILADTSVRRIQVDAPASMGLLLLGIMVLGVRLRLRMRQFAA</sequence>
<protein>
    <recommendedName>
        <fullName evidence="4">PEP-CTERM sorting domain-containing protein</fullName>
    </recommendedName>
</protein>
<dbReference type="EMBL" id="PDEM01000033">
    <property type="protein sequence ID" value="PHZ83453.1"/>
    <property type="molecule type" value="Genomic_DNA"/>
</dbReference>
<feature type="transmembrane region" description="Helical" evidence="1">
    <location>
        <begin position="291"/>
        <end position="309"/>
    </location>
</feature>
<name>A0A2G4YMD1_9PROT</name>
<keyword evidence="1" id="KW-1133">Transmembrane helix</keyword>
<evidence type="ECO:0008006" key="4">
    <source>
        <dbReference type="Google" id="ProtNLM"/>
    </source>
</evidence>
<evidence type="ECO:0000256" key="1">
    <source>
        <dbReference type="SAM" id="Phobius"/>
    </source>
</evidence>
<evidence type="ECO:0000313" key="3">
    <source>
        <dbReference type="Proteomes" id="UP000229730"/>
    </source>
</evidence>
<gene>
    <name evidence="2" type="ORF">CRD36_18010</name>
</gene>
<keyword evidence="3" id="KW-1185">Reference proteome</keyword>
<evidence type="ECO:0000313" key="2">
    <source>
        <dbReference type="EMBL" id="PHZ83453.1"/>
    </source>
</evidence>
<dbReference type="Proteomes" id="UP000229730">
    <property type="component" value="Unassembled WGS sequence"/>
</dbReference>
<dbReference type="OrthoDB" id="8753420at2"/>
<dbReference type="AlphaFoldDB" id="A0A2G4YMD1"/>
<dbReference type="RefSeq" id="WP_099475346.1">
    <property type="nucleotide sequence ID" value="NZ_CP041025.1"/>
</dbReference>
<keyword evidence="1" id="KW-0812">Transmembrane</keyword>
<organism evidence="2 3">
    <name type="scientific">Paremcibacter congregatus</name>
    <dbReference type="NCBI Taxonomy" id="2043170"/>
    <lineage>
        <taxon>Bacteria</taxon>
        <taxon>Pseudomonadati</taxon>
        <taxon>Pseudomonadota</taxon>
        <taxon>Alphaproteobacteria</taxon>
        <taxon>Emcibacterales</taxon>
        <taxon>Emcibacteraceae</taxon>
        <taxon>Paremcibacter</taxon>
    </lineage>
</organism>
<comment type="caution">
    <text evidence="2">The sequence shown here is derived from an EMBL/GenBank/DDBJ whole genome shotgun (WGS) entry which is preliminary data.</text>
</comment>